<dbReference type="InterPro" id="IPR023996">
    <property type="entry name" value="TonB-dep_OMP_SusC/RagA"/>
</dbReference>
<evidence type="ECO:0000313" key="10">
    <source>
        <dbReference type="EMBL" id="SIR23562.1"/>
    </source>
</evidence>
<evidence type="ECO:0000256" key="2">
    <source>
        <dbReference type="ARBA" id="ARBA00022448"/>
    </source>
</evidence>
<evidence type="ECO:0000256" key="8">
    <source>
        <dbReference type="SAM" id="SignalP"/>
    </source>
</evidence>
<keyword evidence="3 7" id="KW-1134">Transmembrane beta strand</keyword>
<reference evidence="11" key="1">
    <citation type="submission" date="2017-01" db="EMBL/GenBank/DDBJ databases">
        <authorList>
            <person name="Varghese N."/>
            <person name="Submissions S."/>
        </authorList>
    </citation>
    <scope>NUCLEOTIDE SEQUENCE [LARGE SCALE GENOMIC DNA]</scope>
    <source>
        <strain evidence="11">DM9</strain>
    </source>
</reference>
<evidence type="ECO:0000313" key="11">
    <source>
        <dbReference type="Proteomes" id="UP000185924"/>
    </source>
</evidence>
<dbReference type="Gene3D" id="2.40.170.20">
    <property type="entry name" value="TonB-dependent receptor, beta-barrel domain"/>
    <property type="match status" value="1"/>
</dbReference>
<evidence type="ECO:0000256" key="6">
    <source>
        <dbReference type="ARBA" id="ARBA00023237"/>
    </source>
</evidence>
<dbReference type="SUPFAM" id="SSF56935">
    <property type="entry name" value="Porins"/>
    <property type="match status" value="1"/>
</dbReference>
<accession>A0A1N6Z9H6</accession>
<sequence length="1074" mass="117854">MGKKLLSIILPLMVLWSASAFAQDRAVSGKVTEASSGNGLPGVSVAVKGTTIGTATDAEGNYQVRVPDANATLVFRYLGYTTREAVVGNQSTINVSLQTDTRQLDEVVVTALGIERSERSLGYATQQVQGDNLTFTKEQNVLGSLAGKVAGVQVTGSSGASMGGTQKIKIRGVNSIAGVDQPLIVVDGTPISNANFAGADQADYGNLAQDINPEDIESVNVLKGPAASALYGIRGQYGVIMITTKKGQKGPKKVSVQLNSAFSVERAVNFMPMQNMYGGGSSQTWRTLPNGDKYVDVSVDESWGPKMDGTPVRQIFSFYPQDPEYGQLTPFVPHPDNIKDYYETGYNLNNGVTITGGNENSTFRLSVNDTRVEGVEPNTWLNRNNVGVSGSLDLSKKLTVSTNINYARNNAQRPSQGSEYGARYMVQWFQRNVDMKRMKNYRYADGTFLNWNLRRPSTATGEITNFNPLYWNNPYFEAYENISNDNRERVFGDVGLTYQILPDLKVSGHVRNDSYTQNIETRQAFGGRRVPQFTTGKYQGRETNFELLAQYTKQLGDFSLNVNAGGNLFDTRYTALYMGSVGGLATPGFYHIDGSIDRPTTNQTLRRKQIRSMYGMASVGYKDTYFIDASIRNDISSTLPPENNSYWYPSVSGSMVFSELIDWSPLSFGKIRASYAQAGSDLSPYFTTPFYNVGTVYAGSPTVNTLSVPDNLNNPHVRPSFAHAYEAGLDLRFLNGRIGLDLTLYQLKNKDQILQLPISGTSGYSTTTINAGLIQNKGIEVVLSGTPIQTSNFTWNTSFNANRNRNMVVELHPDVDVLTQYSTTYSSVTSYLNHYEGKPYGSLVGQAYQRDPATGQKLIGANGMPLYTDATHDFGTVQPDATGGWQNIFRIWKVDLSAMIDYQFGGQFFSRSKMLAVRTGQDPITVATNDRGANVRDPLEEGGGVKVEGIYAPGTIVGGVDVSGQPASNYVNAQSYYNTVVGRRVYEEWVYDASYIKLRELRLGYTLDKSMLGRLPFQSVGVAVFSRNVAQLWQKAPEGIDPSEISTGSQSISWYESGMTNSVRSYGINLNITL</sequence>
<keyword evidence="2 7" id="KW-0813">Transport</keyword>
<evidence type="ECO:0000256" key="4">
    <source>
        <dbReference type="ARBA" id="ARBA00022692"/>
    </source>
</evidence>
<proteinExistence type="inferred from homology"/>
<evidence type="ECO:0000256" key="5">
    <source>
        <dbReference type="ARBA" id="ARBA00023136"/>
    </source>
</evidence>
<dbReference type="OrthoDB" id="9768177at2"/>
<keyword evidence="5 7" id="KW-0472">Membrane</keyword>
<dbReference type="Pfam" id="PF07715">
    <property type="entry name" value="Plug"/>
    <property type="match status" value="1"/>
</dbReference>
<dbReference type="InterPro" id="IPR039426">
    <property type="entry name" value="TonB-dep_rcpt-like"/>
</dbReference>
<evidence type="ECO:0000256" key="3">
    <source>
        <dbReference type="ARBA" id="ARBA00022452"/>
    </source>
</evidence>
<evidence type="ECO:0000259" key="9">
    <source>
        <dbReference type="Pfam" id="PF07715"/>
    </source>
</evidence>
<dbReference type="InterPro" id="IPR012910">
    <property type="entry name" value="Plug_dom"/>
</dbReference>
<evidence type="ECO:0000256" key="7">
    <source>
        <dbReference type="PROSITE-ProRule" id="PRU01360"/>
    </source>
</evidence>
<dbReference type="NCBIfam" id="TIGR04057">
    <property type="entry name" value="SusC_RagA_signa"/>
    <property type="match status" value="1"/>
</dbReference>
<organism evidence="10 11">
    <name type="scientific">Pontibacter lucknowensis</name>
    <dbReference type="NCBI Taxonomy" id="1077936"/>
    <lineage>
        <taxon>Bacteria</taxon>
        <taxon>Pseudomonadati</taxon>
        <taxon>Bacteroidota</taxon>
        <taxon>Cytophagia</taxon>
        <taxon>Cytophagales</taxon>
        <taxon>Hymenobacteraceae</taxon>
        <taxon>Pontibacter</taxon>
    </lineage>
</organism>
<name>A0A1N6Z9H6_9BACT</name>
<feature type="chain" id="PRO_5012275227" evidence="8">
    <location>
        <begin position="23"/>
        <end position="1074"/>
    </location>
</feature>
<dbReference type="Proteomes" id="UP000185924">
    <property type="component" value="Unassembled WGS sequence"/>
</dbReference>
<dbReference type="InterPro" id="IPR037066">
    <property type="entry name" value="Plug_dom_sf"/>
</dbReference>
<dbReference type="InterPro" id="IPR023997">
    <property type="entry name" value="TonB-dep_OMP_SusC/RagA_CS"/>
</dbReference>
<dbReference type="PROSITE" id="PS52016">
    <property type="entry name" value="TONB_DEPENDENT_REC_3"/>
    <property type="match status" value="1"/>
</dbReference>
<evidence type="ECO:0000256" key="1">
    <source>
        <dbReference type="ARBA" id="ARBA00004571"/>
    </source>
</evidence>
<dbReference type="Gene3D" id="2.170.130.10">
    <property type="entry name" value="TonB-dependent receptor, plug domain"/>
    <property type="match status" value="1"/>
</dbReference>
<dbReference type="InterPro" id="IPR036942">
    <property type="entry name" value="Beta-barrel_TonB_sf"/>
</dbReference>
<keyword evidence="6 7" id="KW-0998">Cell outer membrane</keyword>
<dbReference type="InterPro" id="IPR008969">
    <property type="entry name" value="CarboxyPept-like_regulatory"/>
</dbReference>
<feature type="domain" description="TonB-dependent receptor plug" evidence="9">
    <location>
        <begin position="119"/>
        <end position="239"/>
    </location>
</feature>
<gene>
    <name evidence="10" type="ORF">SAMN05421545_2847</name>
</gene>
<protein>
    <submittedName>
        <fullName evidence="10">TonB-linked outer membrane protein, SusC/RagA family</fullName>
    </submittedName>
</protein>
<comment type="subcellular location">
    <subcellularLocation>
        <location evidence="1 7">Cell outer membrane</location>
        <topology evidence="1 7">Multi-pass membrane protein</topology>
    </subcellularLocation>
</comment>
<dbReference type="AlphaFoldDB" id="A0A1N6Z9H6"/>
<keyword evidence="11" id="KW-1185">Reference proteome</keyword>
<feature type="signal peptide" evidence="8">
    <location>
        <begin position="1"/>
        <end position="22"/>
    </location>
</feature>
<dbReference type="Pfam" id="PF13715">
    <property type="entry name" value="CarbopepD_reg_2"/>
    <property type="match status" value="1"/>
</dbReference>
<keyword evidence="8" id="KW-0732">Signal</keyword>
<dbReference type="GO" id="GO:0009279">
    <property type="term" value="C:cell outer membrane"/>
    <property type="evidence" value="ECO:0007669"/>
    <property type="project" value="UniProtKB-SubCell"/>
</dbReference>
<dbReference type="RefSeq" id="WP_076422585.1">
    <property type="nucleotide sequence ID" value="NZ_FTNM01000004.1"/>
</dbReference>
<dbReference type="EMBL" id="FTNM01000004">
    <property type="protein sequence ID" value="SIR23562.1"/>
    <property type="molecule type" value="Genomic_DNA"/>
</dbReference>
<dbReference type="Gene3D" id="2.60.40.1120">
    <property type="entry name" value="Carboxypeptidase-like, regulatory domain"/>
    <property type="match status" value="1"/>
</dbReference>
<dbReference type="STRING" id="1077936.SAMN05421545_2847"/>
<comment type="similarity">
    <text evidence="7">Belongs to the TonB-dependent receptor family.</text>
</comment>
<dbReference type="NCBIfam" id="TIGR04056">
    <property type="entry name" value="OMP_RagA_SusC"/>
    <property type="match status" value="1"/>
</dbReference>
<keyword evidence="4 7" id="KW-0812">Transmembrane</keyword>
<dbReference type="SUPFAM" id="SSF49464">
    <property type="entry name" value="Carboxypeptidase regulatory domain-like"/>
    <property type="match status" value="1"/>
</dbReference>